<dbReference type="EMBL" id="BMZS01000002">
    <property type="protein sequence ID" value="GHD44855.1"/>
    <property type="molecule type" value="Genomic_DNA"/>
</dbReference>
<evidence type="ECO:0000259" key="3">
    <source>
        <dbReference type="Pfam" id="PF07859"/>
    </source>
</evidence>
<evidence type="ECO:0000256" key="1">
    <source>
        <dbReference type="ARBA" id="ARBA00010515"/>
    </source>
</evidence>
<evidence type="ECO:0000313" key="5">
    <source>
        <dbReference type="Proteomes" id="UP000630353"/>
    </source>
</evidence>
<protein>
    <submittedName>
        <fullName evidence="4">Acetylhydrolase</fullName>
    </submittedName>
</protein>
<sequence>MALHPQIQQALKAMAEAQVPAIETMEPGKAREFFDAMAKARGGTPAEIAEAQDRTVPGPGGGIPVRVYRPKDAGTRPTVLYFHGGGHVLGNLETHDVIARNLCAGSGAVLVSVDYRMGPEHRFPAAADDAWAAYRWVVETAAELDIDPTRIAVCGDSAGGNLAAVVALRARDAGDTAIKLQALIYPVTDYSLSGASYGTYATGYGILTRAAMEWFQRHYLGSAADAEDWRASPLKAERHDGLAPALIVTAECDVLHDDGVRYAEALRAAGTAVEYREYPGMIHAFFGMTPAVDDAVAAQRYVADALRRALA</sequence>
<dbReference type="Gene3D" id="3.40.50.1820">
    <property type="entry name" value="alpha/beta hydrolase"/>
    <property type="match status" value="1"/>
</dbReference>
<accession>A0A919CNF2</accession>
<keyword evidence="2" id="KW-0378">Hydrolase</keyword>
<evidence type="ECO:0000313" key="4">
    <source>
        <dbReference type="EMBL" id="GHD44855.1"/>
    </source>
</evidence>
<organism evidence="4 5">
    <name type="scientific">Thalassobaculum fulvum</name>
    <dbReference type="NCBI Taxonomy" id="1633335"/>
    <lineage>
        <taxon>Bacteria</taxon>
        <taxon>Pseudomonadati</taxon>
        <taxon>Pseudomonadota</taxon>
        <taxon>Alphaproteobacteria</taxon>
        <taxon>Rhodospirillales</taxon>
        <taxon>Thalassobaculaceae</taxon>
        <taxon>Thalassobaculum</taxon>
    </lineage>
</organism>
<reference evidence="4" key="2">
    <citation type="submission" date="2020-09" db="EMBL/GenBank/DDBJ databases">
        <authorList>
            <person name="Sun Q."/>
            <person name="Kim S."/>
        </authorList>
    </citation>
    <scope>NUCLEOTIDE SEQUENCE</scope>
    <source>
        <strain evidence="4">KCTC 42651</strain>
    </source>
</reference>
<reference evidence="4" key="1">
    <citation type="journal article" date="2014" name="Int. J. Syst. Evol. Microbiol.">
        <title>Complete genome sequence of Corynebacterium casei LMG S-19264T (=DSM 44701T), isolated from a smear-ripened cheese.</title>
        <authorList>
            <consortium name="US DOE Joint Genome Institute (JGI-PGF)"/>
            <person name="Walter F."/>
            <person name="Albersmeier A."/>
            <person name="Kalinowski J."/>
            <person name="Ruckert C."/>
        </authorList>
    </citation>
    <scope>NUCLEOTIDE SEQUENCE</scope>
    <source>
        <strain evidence="4">KCTC 42651</strain>
    </source>
</reference>
<dbReference type="Proteomes" id="UP000630353">
    <property type="component" value="Unassembled WGS sequence"/>
</dbReference>
<proteinExistence type="inferred from homology"/>
<gene>
    <name evidence="4" type="ORF">GCM10017083_12760</name>
</gene>
<name>A0A919CNF2_9PROT</name>
<dbReference type="RefSeq" id="WP_189988080.1">
    <property type="nucleotide sequence ID" value="NZ_BMZS01000002.1"/>
</dbReference>
<dbReference type="InterPro" id="IPR050300">
    <property type="entry name" value="GDXG_lipolytic_enzyme"/>
</dbReference>
<dbReference type="AlphaFoldDB" id="A0A919CNF2"/>
<dbReference type="PANTHER" id="PTHR48081:SF8">
    <property type="entry name" value="ALPHA_BETA HYDROLASE FOLD-3 DOMAIN-CONTAINING PROTEIN-RELATED"/>
    <property type="match status" value="1"/>
</dbReference>
<feature type="domain" description="Alpha/beta hydrolase fold-3" evidence="3">
    <location>
        <begin position="79"/>
        <end position="286"/>
    </location>
</feature>
<dbReference type="Pfam" id="PF07859">
    <property type="entry name" value="Abhydrolase_3"/>
    <property type="match status" value="1"/>
</dbReference>
<dbReference type="GO" id="GO:0016787">
    <property type="term" value="F:hydrolase activity"/>
    <property type="evidence" value="ECO:0007669"/>
    <property type="project" value="UniProtKB-KW"/>
</dbReference>
<keyword evidence="5" id="KW-1185">Reference proteome</keyword>
<dbReference type="FunFam" id="3.40.50.1820:FF:000089">
    <property type="entry name" value="Alpha/beta hydrolase"/>
    <property type="match status" value="1"/>
</dbReference>
<evidence type="ECO:0000256" key="2">
    <source>
        <dbReference type="ARBA" id="ARBA00022801"/>
    </source>
</evidence>
<dbReference type="SUPFAM" id="SSF53474">
    <property type="entry name" value="alpha/beta-Hydrolases"/>
    <property type="match status" value="1"/>
</dbReference>
<dbReference type="PANTHER" id="PTHR48081">
    <property type="entry name" value="AB HYDROLASE SUPERFAMILY PROTEIN C4A8.06C"/>
    <property type="match status" value="1"/>
</dbReference>
<comment type="similarity">
    <text evidence="1">Belongs to the 'GDXG' lipolytic enzyme family.</text>
</comment>
<comment type="caution">
    <text evidence="4">The sequence shown here is derived from an EMBL/GenBank/DDBJ whole genome shotgun (WGS) entry which is preliminary data.</text>
</comment>
<dbReference type="InterPro" id="IPR013094">
    <property type="entry name" value="AB_hydrolase_3"/>
</dbReference>
<dbReference type="InterPro" id="IPR029058">
    <property type="entry name" value="AB_hydrolase_fold"/>
</dbReference>